<dbReference type="EMBL" id="ML976614">
    <property type="protein sequence ID" value="KAF1850217.1"/>
    <property type="molecule type" value="Genomic_DNA"/>
</dbReference>
<name>A0A9P4GR18_9PLEO</name>
<dbReference type="AlphaFoldDB" id="A0A9P4GR18"/>
<evidence type="ECO:0000313" key="3">
    <source>
        <dbReference type="Proteomes" id="UP000800039"/>
    </source>
</evidence>
<comment type="caution">
    <text evidence="2">The sequence shown here is derived from an EMBL/GenBank/DDBJ whole genome shotgun (WGS) entry which is preliminary data.</text>
</comment>
<evidence type="ECO:0000256" key="1">
    <source>
        <dbReference type="SAM" id="MobiDB-lite"/>
    </source>
</evidence>
<evidence type="ECO:0000313" key="2">
    <source>
        <dbReference type="EMBL" id="KAF1850217.1"/>
    </source>
</evidence>
<dbReference type="GeneID" id="63845059"/>
<accession>A0A9P4GR18</accession>
<proteinExistence type="predicted"/>
<protein>
    <submittedName>
        <fullName evidence="2">Uncharacterized protein</fullName>
    </submittedName>
</protein>
<reference evidence="2" key="1">
    <citation type="submission" date="2020-01" db="EMBL/GenBank/DDBJ databases">
        <authorList>
            <consortium name="DOE Joint Genome Institute"/>
            <person name="Haridas S."/>
            <person name="Albert R."/>
            <person name="Binder M."/>
            <person name="Bloem J."/>
            <person name="Labutti K."/>
            <person name="Salamov A."/>
            <person name="Andreopoulos B."/>
            <person name="Baker S.E."/>
            <person name="Barry K."/>
            <person name="Bills G."/>
            <person name="Bluhm B.H."/>
            <person name="Cannon C."/>
            <person name="Castanera R."/>
            <person name="Culley D.E."/>
            <person name="Daum C."/>
            <person name="Ezra D."/>
            <person name="Gonzalez J.B."/>
            <person name="Henrissat B."/>
            <person name="Kuo A."/>
            <person name="Liang C."/>
            <person name="Lipzen A."/>
            <person name="Lutzoni F."/>
            <person name="Magnuson J."/>
            <person name="Mondo S."/>
            <person name="Nolan M."/>
            <person name="Ohm R."/>
            <person name="Pangilinan J."/>
            <person name="Park H.-J."/>
            <person name="Ramirez L."/>
            <person name="Alfaro M."/>
            <person name="Sun H."/>
            <person name="Tritt A."/>
            <person name="Yoshinaga Y."/>
            <person name="Zwiers L.-H."/>
            <person name="Turgeon B.G."/>
            <person name="Goodwin S.B."/>
            <person name="Spatafora J.W."/>
            <person name="Crous P.W."/>
            <person name="Grigoriev I.V."/>
        </authorList>
    </citation>
    <scope>NUCLEOTIDE SEQUENCE</scope>
    <source>
        <strain evidence="2">CBS 394.84</strain>
    </source>
</reference>
<feature type="non-terminal residue" evidence="2">
    <location>
        <position position="1"/>
    </location>
</feature>
<gene>
    <name evidence="2" type="ORF">K460DRAFT_272517</name>
</gene>
<dbReference type="RefSeq" id="XP_040792780.1">
    <property type="nucleotide sequence ID" value="XM_040927806.1"/>
</dbReference>
<dbReference type="OrthoDB" id="5397183at2759"/>
<keyword evidence="3" id="KW-1185">Reference proteome</keyword>
<feature type="region of interest" description="Disordered" evidence="1">
    <location>
        <begin position="1"/>
        <end position="34"/>
    </location>
</feature>
<sequence>SGFTAVNRHPTQLLTPRSSATTRSQQTQPRLRATGNRRLRHNPAVAQYLGLGSSNEPTHLVKYAPLPVVLESPPPSPARKRRRLADGESTLGYTRKNANDNHGSNQRRVSESFRVTKTTRKSALVMAKTPASESSRPLFAYATGTQTSLTDGNLDAISKQGQPVQIAQSTILKNDNSKSARSIHHDTHQIDGSIIDDDDFDNDINDDDLLLLTSELHDKVSDKVDEISYASAESSTVFDDTEQHLSQGSTTDTAIMSKPNTSIYNSQPLSRKYVSPVTLTTRLLAATGNMGVIKIRKPIVRPSFPDSVRDRSPIIGLTSCTLLKTCFRIGEAINQSCQASRSGKRITVELYARVLDSERTDTKQHFTFCDLFHPKPPHIKAVYEAAIWESVPLYEYDSRRLLQEGRICRCIGTMRRDGKAWVMTVLNIWEATWDDIEWVEGIVNF</sequence>
<feature type="compositionally biased region" description="Polar residues" evidence="1">
    <location>
        <begin position="1"/>
        <end position="29"/>
    </location>
</feature>
<dbReference type="Proteomes" id="UP000800039">
    <property type="component" value="Unassembled WGS sequence"/>
</dbReference>
<feature type="region of interest" description="Disordered" evidence="1">
    <location>
        <begin position="239"/>
        <end position="259"/>
    </location>
</feature>
<feature type="region of interest" description="Disordered" evidence="1">
    <location>
        <begin position="72"/>
        <end position="110"/>
    </location>
</feature>
<organism evidence="2 3">
    <name type="scientific">Cucurbitaria berberidis CBS 394.84</name>
    <dbReference type="NCBI Taxonomy" id="1168544"/>
    <lineage>
        <taxon>Eukaryota</taxon>
        <taxon>Fungi</taxon>
        <taxon>Dikarya</taxon>
        <taxon>Ascomycota</taxon>
        <taxon>Pezizomycotina</taxon>
        <taxon>Dothideomycetes</taxon>
        <taxon>Pleosporomycetidae</taxon>
        <taxon>Pleosporales</taxon>
        <taxon>Pleosporineae</taxon>
        <taxon>Cucurbitariaceae</taxon>
        <taxon>Cucurbitaria</taxon>
    </lineage>
</organism>